<name>F3PP03_9BACE</name>
<dbReference type="Proteomes" id="UP000003416">
    <property type="component" value="Unassembled WGS sequence"/>
</dbReference>
<sequence>MLNYIKSYRAIMIRAKIIFCSQRKKDFLNHFYGSILLFLT</sequence>
<dbReference type="EMBL" id="AFBN01000008">
    <property type="protein sequence ID" value="EGF59513.1"/>
    <property type="molecule type" value="Genomic_DNA"/>
</dbReference>
<reference evidence="1 2" key="1">
    <citation type="submission" date="2011-02" db="EMBL/GenBank/DDBJ databases">
        <authorList>
            <person name="Weinstock G."/>
            <person name="Sodergren E."/>
            <person name="Clifton S."/>
            <person name="Fulton L."/>
            <person name="Fulton B."/>
            <person name="Courtney L."/>
            <person name="Fronick C."/>
            <person name="Harrison M."/>
            <person name="Strong C."/>
            <person name="Farmer C."/>
            <person name="Delahaunty K."/>
            <person name="Markovic C."/>
            <person name="Hall O."/>
            <person name="Minx P."/>
            <person name="Tomlinson C."/>
            <person name="Mitreva M."/>
            <person name="Hou S."/>
            <person name="Chen J."/>
            <person name="Wollam A."/>
            <person name="Pepin K.H."/>
            <person name="Johnson M."/>
            <person name="Bhonagiri V."/>
            <person name="Zhang X."/>
            <person name="Suruliraj S."/>
            <person name="Warren W."/>
            <person name="Chinwalla A."/>
            <person name="Mardis E.R."/>
            <person name="Wilson R.K."/>
        </authorList>
    </citation>
    <scope>NUCLEOTIDE SEQUENCE [LARGE SCALE GENOMIC DNA]</scope>
    <source>
        <strain evidence="1 2">YIT 12057</strain>
    </source>
</reference>
<organism evidence="1 2">
    <name type="scientific">Bacteroides fluxus YIT 12057</name>
    <dbReference type="NCBI Taxonomy" id="763034"/>
    <lineage>
        <taxon>Bacteria</taxon>
        <taxon>Pseudomonadati</taxon>
        <taxon>Bacteroidota</taxon>
        <taxon>Bacteroidia</taxon>
        <taxon>Bacteroidales</taxon>
        <taxon>Bacteroidaceae</taxon>
        <taxon>Bacteroides</taxon>
    </lineage>
</organism>
<dbReference type="HOGENOM" id="CLU_3284906_0_0_10"/>
<dbReference type="AlphaFoldDB" id="F3PP03"/>
<comment type="caution">
    <text evidence="1">The sequence shown here is derived from an EMBL/GenBank/DDBJ whole genome shotgun (WGS) entry which is preliminary data.</text>
</comment>
<accession>F3PP03</accession>
<proteinExistence type="predicted"/>
<keyword evidence="2" id="KW-1185">Reference proteome</keyword>
<evidence type="ECO:0000313" key="2">
    <source>
        <dbReference type="Proteomes" id="UP000003416"/>
    </source>
</evidence>
<evidence type="ECO:0000313" key="1">
    <source>
        <dbReference type="EMBL" id="EGF59513.1"/>
    </source>
</evidence>
<gene>
    <name evidence="1" type="ORF">HMPREF9446_00443</name>
</gene>
<dbReference type="eggNOG" id="ENOG5030P2P">
    <property type="taxonomic scope" value="Bacteria"/>
</dbReference>
<protein>
    <submittedName>
        <fullName evidence="1">Uncharacterized protein</fullName>
    </submittedName>
</protein>